<dbReference type="EMBL" id="RJNP01000003">
    <property type="protein sequence ID" value="RSI73018.1"/>
    <property type="molecule type" value="Genomic_DNA"/>
</dbReference>
<comment type="similarity">
    <text evidence="1">Belongs to the type-I restriction system S methylase family.</text>
</comment>
<organism evidence="5 6">
    <name type="scientific">Streptococcus oralis</name>
    <dbReference type="NCBI Taxonomy" id="1303"/>
    <lineage>
        <taxon>Bacteria</taxon>
        <taxon>Bacillati</taxon>
        <taxon>Bacillota</taxon>
        <taxon>Bacilli</taxon>
        <taxon>Lactobacillales</taxon>
        <taxon>Streptococcaceae</taxon>
        <taxon>Streptococcus</taxon>
    </lineage>
</organism>
<evidence type="ECO:0000259" key="4">
    <source>
        <dbReference type="Pfam" id="PF01420"/>
    </source>
</evidence>
<dbReference type="AlphaFoldDB" id="A0A428C4V5"/>
<dbReference type="SUPFAM" id="SSF116734">
    <property type="entry name" value="DNA methylase specificity domain"/>
    <property type="match status" value="2"/>
</dbReference>
<evidence type="ECO:0000256" key="1">
    <source>
        <dbReference type="ARBA" id="ARBA00010923"/>
    </source>
</evidence>
<name>A0A428C4V5_STROR</name>
<keyword evidence="2" id="KW-0680">Restriction system</keyword>
<proteinExistence type="inferred from homology"/>
<dbReference type="GO" id="GO:0009307">
    <property type="term" value="P:DNA restriction-modification system"/>
    <property type="evidence" value="ECO:0007669"/>
    <property type="project" value="UniProtKB-KW"/>
</dbReference>
<protein>
    <submittedName>
        <fullName evidence="5">EcoKI restriction-modification system protein HsdS</fullName>
    </submittedName>
</protein>
<dbReference type="RefSeq" id="WP_125457181.1">
    <property type="nucleotide sequence ID" value="NZ_RJNP01000003.1"/>
</dbReference>
<evidence type="ECO:0000313" key="6">
    <source>
        <dbReference type="Proteomes" id="UP000269984"/>
    </source>
</evidence>
<sequence>MKKVKLGEICEIQAGGTPSRNKKEFWVQGNIPWVKIKDINSKHISKVEEHITELGLQFSSAKLFSRGTILYTIFATIGEVAILDIDAATNQAIAGLHLKSEKVLKDYLYFFLLSIKNRVKNDSRGVAQNNINLTYLKNIEVPIVENSIQQEICNNLTKINQIITQRNQQLVELSNLVKSRFNEMFGDPVFNEMRWRRCKLKDISVEKLAYGSGASAIDFSGLRYIRITDIDECGNLKPDKKSPNHYEEKYLLNTGDILFARSGATVGKTFLYSKEKYGPALFAGYLIRLIPNLSLVNPVFVYHFTNTKFYKEFIAKVQNTVAQPNINAKQYSELDFILPPLALQNEFADFVAQVDKSQFACGIVIKLWRNSLKSSII</sequence>
<evidence type="ECO:0000256" key="2">
    <source>
        <dbReference type="ARBA" id="ARBA00022747"/>
    </source>
</evidence>
<gene>
    <name evidence="5" type="ORF">D8857_02855</name>
</gene>
<dbReference type="InterPro" id="IPR052021">
    <property type="entry name" value="Type-I_RS_S_subunit"/>
</dbReference>
<comment type="caution">
    <text evidence="5">The sequence shown here is derived from an EMBL/GenBank/DDBJ whole genome shotgun (WGS) entry which is preliminary data.</text>
</comment>
<dbReference type="CDD" id="cd17521">
    <property type="entry name" value="RMtype1_S_Sau13435ORF2165P_TRD2-CR2_like"/>
    <property type="match status" value="1"/>
</dbReference>
<reference evidence="5 6" key="1">
    <citation type="submission" date="2018-11" db="EMBL/GenBank/DDBJ databases">
        <title>Species Designations Belie Phenotypic and Genotypic Heterogeneity in Oral Streptococci.</title>
        <authorList>
            <person name="Velsko I."/>
        </authorList>
    </citation>
    <scope>NUCLEOTIDE SEQUENCE [LARGE SCALE GENOMIC DNA]</scope>
    <source>
        <strain evidence="5 6">BCC11</strain>
    </source>
</reference>
<dbReference type="InterPro" id="IPR044946">
    <property type="entry name" value="Restrct_endonuc_typeI_TRD_sf"/>
</dbReference>
<dbReference type="InterPro" id="IPR000055">
    <property type="entry name" value="Restrct_endonuc_typeI_TRD"/>
</dbReference>
<dbReference type="PANTHER" id="PTHR30408">
    <property type="entry name" value="TYPE-1 RESTRICTION ENZYME ECOKI SPECIFICITY PROTEIN"/>
    <property type="match status" value="1"/>
</dbReference>
<dbReference type="CDD" id="cd17296">
    <property type="entry name" value="RMtype1_S_MmaC5ORF1169P_TRD1-CR1_like"/>
    <property type="match status" value="1"/>
</dbReference>
<dbReference type="PANTHER" id="PTHR30408:SF12">
    <property type="entry name" value="TYPE I RESTRICTION ENZYME MJAVIII SPECIFICITY SUBUNIT"/>
    <property type="match status" value="1"/>
</dbReference>
<keyword evidence="3" id="KW-0238">DNA-binding</keyword>
<feature type="domain" description="Type I restriction modification DNA specificity" evidence="4">
    <location>
        <begin position="2"/>
        <end position="170"/>
    </location>
</feature>
<dbReference type="GO" id="GO:0003677">
    <property type="term" value="F:DNA binding"/>
    <property type="evidence" value="ECO:0007669"/>
    <property type="project" value="UniProtKB-KW"/>
</dbReference>
<dbReference type="Proteomes" id="UP000269984">
    <property type="component" value="Unassembled WGS sequence"/>
</dbReference>
<dbReference type="Pfam" id="PF01420">
    <property type="entry name" value="Methylase_S"/>
    <property type="match status" value="2"/>
</dbReference>
<dbReference type="Gene3D" id="3.90.220.20">
    <property type="entry name" value="DNA methylase specificity domains"/>
    <property type="match status" value="2"/>
</dbReference>
<feature type="domain" description="Type I restriction modification DNA specificity" evidence="4">
    <location>
        <begin position="241"/>
        <end position="356"/>
    </location>
</feature>
<evidence type="ECO:0000256" key="3">
    <source>
        <dbReference type="ARBA" id="ARBA00023125"/>
    </source>
</evidence>
<accession>A0A428C4V5</accession>
<evidence type="ECO:0000313" key="5">
    <source>
        <dbReference type="EMBL" id="RSI73018.1"/>
    </source>
</evidence>